<dbReference type="InterPro" id="IPR049874">
    <property type="entry name" value="ROK_cs"/>
</dbReference>
<evidence type="ECO:0000256" key="2">
    <source>
        <dbReference type="ARBA" id="ARBA00006479"/>
    </source>
</evidence>
<keyword evidence="5" id="KW-1185">Reference proteome</keyword>
<dbReference type="Proteomes" id="UP000033115">
    <property type="component" value="Chromosome"/>
</dbReference>
<comment type="function">
    <text evidence="1">Transcriptional repressor of xylose-utilizing enzymes.</text>
</comment>
<dbReference type="PANTHER" id="PTHR18964">
    <property type="entry name" value="ROK (REPRESSOR, ORF, KINASE) FAMILY"/>
    <property type="match status" value="1"/>
</dbReference>
<keyword evidence="3" id="KW-0119">Carbohydrate metabolism</keyword>
<proteinExistence type="inferred from homology"/>
<dbReference type="InterPro" id="IPR036388">
    <property type="entry name" value="WH-like_DNA-bd_sf"/>
</dbReference>
<dbReference type="AlphaFoldDB" id="A0A0E3GR41"/>
<dbReference type="Gene3D" id="3.30.420.40">
    <property type="match status" value="2"/>
</dbReference>
<evidence type="ECO:0000313" key="5">
    <source>
        <dbReference type="Proteomes" id="UP000033115"/>
    </source>
</evidence>
<organism evidence="4 5">
    <name type="scientific">Clostridium scatologenes</name>
    <dbReference type="NCBI Taxonomy" id="1548"/>
    <lineage>
        <taxon>Bacteria</taxon>
        <taxon>Bacillati</taxon>
        <taxon>Bacillota</taxon>
        <taxon>Clostridia</taxon>
        <taxon>Eubacteriales</taxon>
        <taxon>Clostridiaceae</taxon>
        <taxon>Clostridium</taxon>
    </lineage>
</organism>
<dbReference type="PROSITE" id="PS01125">
    <property type="entry name" value="ROK"/>
    <property type="match status" value="1"/>
</dbReference>
<dbReference type="GO" id="GO:0042732">
    <property type="term" value="P:D-xylose metabolic process"/>
    <property type="evidence" value="ECO:0007669"/>
    <property type="project" value="UniProtKB-KW"/>
</dbReference>
<dbReference type="InterPro" id="IPR043129">
    <property type="entry name" value="ATPase_NBD"/>
</dbReference>
<dbReference type="EMBL" id="CP009933">
    <property type="protein sequence ID" value="AKA69661.1"/>
    <property type="molecule type" value="Genomic_DNA"/>
</dbReference>
<dbReference type="STRING" id="1548.CSCA_2536"/>
<dbReference type="PANTHER" id="PTHR18964:SF110">
    <property type="entry name" value="TRANSCRIPTIONAL REGULATOR, XYLR-RELATED"/>
    <property type="match status" value="1"/>
</dbReference>
<dbReference type="InterPro" id="IPR000600">
    <property type="entry name" value="ROK"/>
</dbReference>
<dbReference type="KEGG" id="csq:CSCA_2536"/>
<dbReference type="Pfam" id="PF00480">
    <property type="entry name" value="ROK"/>
    <property type="match status" value="1"/>
</dbReference>
<evidence type="ECO:0000256" key="3">
    <source>
        <dbReference type="ARBA" id="ARBA00022629"/>
    </source>
</evidence>
<dbReference type="HOGENOM" id="CLU_036604_13_1_9"/>
<sequence>MSRLKSVDQETIRILNQKKILNLLYRNNKLTKQEISQKLNISIPTVISNSKDLIEQGFLEEAGVAESTGGRKPTILKFLSDSRYSFGVCVTKDKVRIILANLNFEIIHEMYFNMPEKLKDFNDIICKVAENVEYIIKKFNIPYDRILGIGFSLPGTVDEKNLLLKNVPNLRLKNISFKEFETCFKFPIFIENEANASAYAETFINFNDIKSSLVFISITEGIGTGIAIANNVYKGFNKRAGEFGHMTIVKDGKKCNCGKKGCWELYASKKALLSEYRNAFDDMNGTLEDFLNKSKNDLKIKSILDTYIDFLAEGIKNIILALDPKNILIGGEIFSYKDFLEEELIKKVFKDNSFYDETQCNVMFSSLGENAAVFGAALLPMENVFFLNDNVI</sequence>
<dbReference type="InterPro" id="IPR036390">
    <property type="entry name" value="WH_DNA-bd_sf"/>
</dbReference>
<reference evidence="4 5" key="1">
    <citation type="journal article" date="2015" name="J. Biotechnol.">
        <title>Complete genome sequence of a malodorant-producing acetogen, Clostridium scatologenes ATCC 25775(T).</title>
        <authorList>
            <person name="Zhu Z."/>
            <person name="Guo T."/>
            <person name="Zheng H."/>
            <person name="Song T."/>
            <person name="Ouyang P."/>
            <person name="Xie J."/>
        </authorList>
    </citation>
    <scope>NUCLEOTIDE SEQUENCE [LARGE SCALE GENOMIC DNA]</scope>
    <source>
        <strain evidence="4 5">ATCC 25775</strain>
    </source>
</reference>
<evidence type="ECO:0000313" key="4">
    <source>
        <dbReference type="EMBL" id="AKA69661.1"/>
    </source>
</evidence>
<protein>
    <submittedName>
        <fullName evidence="4">ROK family protein</fullName>
    </submittedName>
</protein>
<evidence type="ECO:0000256" key="1">
    <source>
        <dbReference type="ARBA" id="ARBA00002486"/>
    </source>
</evidence>
<dbReference type="SUPFAM" id="SSF53067">
    <property type="entry name" value="Actin-like ATPase domain"/>
    <property type="match status" value="1"/>
</dbReference>
<dbReference type="SUPFAM" id="SSF46785">
    <property type="entry name" value="Winged helix' DNA-binding domain"/>
    <property type="match status" value="1"/>
</dbReference>
<name>A0A0E3GR41_CLOSL</name>
<dbReference type="Pfam" id="PF13412">
    <property type="entry name" value="HTH_24"/>
    <property type="match status" value="1"/>
</dbReference>
<keyword evidence="3" id="KW-0859">Xylose metabolism</keyword>
<dbReference type="RefSeq" id="WP_029161734.1">
    <property type="nucleotide sequence ID" value="NZ_CP009933.1"/>
</dbReference>
<dbReference type="Gene3D" id="1.10.10.10">
    <property type="entry name" value="Winged helix-like DNA-binding domain superfamily/Winged helix DNA-binding domain"/>
    <property type="match status" value="1"/>
</dbReference>
<gene>
    <name evidence="4" type="ORF">CSCA_2536</name>
</gene>
<comment type="similarity">
    <text evidence="2">Belongs to the ROK (NagC/XylR) family.</text>
</comment>
<accession>A0A0E3GR41</accession>